<keyword evidence="2 5" id="KW-0547">Nucleotide-binding</keyword>
<evidence type="ECO:0000256" key="4">
    <source>
        <dbReference type="ARBA" id="ARBA00022840"/>
    </source>
</evidence>
<dbReference type="GO" id="GO:0035556">
    <property type="term" value="P:intracellular signal transduction"/>
    <property type="evidence" value="ECO:0007669"/>
    <property type="project" value="InterPro"/>
</dbReference>
<dbReference type="SUPFAM" id="SSF46785">
    <property type="entry name" value="Winged helix' DNA-binding domain"/>
    <property type="match status" value="1"/>
</dbReference>
<keyword evidence="9" id="KW-1185">Reference proteome</keyword>
<dbReference type="InterPro" id="IPR050538">
    <property type="entry name" value="MAP_kinase_kinase_kinase"/>
</dbReference>
<dbReference type="InterPro" id="IPR036388">
    <property type="entry name" value="WH-like_DNA-bd_sf"/>
</dbReference>
<dbReference type="Pfam" id="PF00069">
    <property type="entry name" value="Pkinase"/>
    <property type="match status" value="1"/>
</dbReference>
<dbReference type="InterPro" id="IPR000719">
    <property type="entry name" value="Prot_kinase_dom"/>
</dbReference>
<dbReference type="OrthoDB" id="446890at2759"/>
<evidence type="ECO:0000256" key="3">
    <source>
        <dbReference type="ARBA" id="ARBA00022777"/>
    </source>
</evidence>
<evidence type="ECO:0000256" key="1">
    <source>
        <dbReference type="ARBA" id="ARBA00022679"/>
    </source>
</evidence>
<dbReference type="PANTHER" id="PTHR48016:SF56">
    <property type="entry name" value="MAPKK KINASE"/>
    <property type="match status" value="1"/>
</dbReference>
<evidence type="ECO:0000259" key="6">
    <source>
        <dbReference type="PROSITE" id="PS50011"/>
    </source>
</evidence>
<name>A0A835YK06_9STRA</name>
<proteinExistence type="predicted"/>
<dbReference type="Gene3D" id="1.10.510.10">
    <property type="entry name" value="Transferase(Phosphotransferase) domain 1"/>
    <property type="match status" value="1"/>
</dbReference>
<comment type="caution">
    <text evidence="8">The sequence shown here is derived from an EMBL/GenBank/DDBJ whole genome shotgun (WGS) entry which is preliminary data.</text>
</comment>
<dbReference type="PROSITE" id="PS50011">
    <property type="entry name" value="PROTEIN_KINASE_DOM"/>
    <property type="match status" value="1"/>
</dbReference>
<evidence type="ECO:0000313" key="8">
    <source>
        <dbReference type="EMBL" id="KAG5176016.1"/>
    </source>
</evidence>
<reference evidence="8" key="1">
    <citation type="submission" date="2021-02" db="EMBL/GenBank/DDBJ databases">
        <title>First Annotated Genome of the Yellow-green Alga Tribonema minus.</title>
        <authorList>
            <person name="Mahan K.M."/>
        </authorList>
    </citation>
    <scope>NUCLEOTIDE SEQUENCE</scope>
    <source>
        <strain evidence="8">UTEX B ZZ1240</strain>
    </source>
</reference>
<dbReference type="SUPFAM" id="SSF56112">
    <property type="entry name" value="Protein kinase-like (PK-like)"/>
    <property type="match status" value="1"/>
</dbReference>
<dbReference type="GO" id="GO:0004672">
    <property type="term" value="F:protein kinase activity"/>
    <property type="evidence" value="ECO:0007669"/>
    <property type="project" value="InterPro"/>
</dbReference>
<dbReference type="InterPro" id="IPR017441">
    <property type="entry name" value="Protein_kinase_ATP_BS"/>
</dbReference>
<accession>A0A835YK06</accession>
<gene>
    <name evidence="8" type="ORF">JKP88DRAFT_249818</name>
</gene>
<dbReference type="InterPro" id="IPR000591">
    <property type="entry name" value="DEP_dom"/>
</dbReference>
<feature type="domain" description="Protein kinase" evidence="6">
    <location>
        <begin position="308"/>
        <end position="536"/>
    </location>
</feature>
<evidence type="ECO:0000313" key="9">
    <source>
        <dbReference type="Proteomes" id="UP000664859"/>
    </source>
</evidence>
<keyword evidence="3 8" id="KW-0418">Kinase</keyword>
<dbReference type="AlphaFoldDB" id="A0A835YK06"/>
<dbReference type="Gene3D" id="1.10.10.10">
    <property type="entry name" value="Winged helix-like DNA-binding domain superfamily/Winged helix DNA-binding domain"/>
    <property type="match status" value="1"/>
</dbReference>
<keyword evidence="1" id="KW-0808">Transferase</keyword>
<sequence>MGNSKADNSSGGNSVAEHYSAYQVRTLADAMRESVNLCDRQPRLIRYRKCFVGSDAVRWLVASKHCFDSTEAVRLGNLMLKHGLFHHVELKHNVKDGNFLYRFASDEYTTLDTSGALTDPSSGSAHGGRPLLLRSPTSPARLSVAMGGERASLSPMSRHASLRDILADAELLTQKLATITGSTPRTADLAVFNGAAVATPGSRPSMANSLRQSPIVHCSMGRPSIFGDRQEARGTLRSSMARQLLGSDRERAARLHIETAGAREVGESLSASPRRSEAYSAVLSSRPSSAGKEFSDARVLQYVFKDKWRLGPKIGSGSFGTVHKGLNEETGQIVAVKALPLSASLLQHPHVVQYLGVDFDAARIMLYIFCEWVPGGSLKDLLNDFGPMRKTVARDYARQMLLGLEYLHDNHIIHRDIKSANANVRPAEPRCTYVYIYMCTFGAYISELHMSTRGALFVVPSVRQIYRLLIHTEQLPPLPQHASNLAQAFLSACLIMHTVSDESTNVLTHSIPALRKQVRDQNKRPSAKEVLVHPFLNFNEGTVYGTVGPRDRHRSLWWPSMKCVHSSCRIVKSGVNPNPNLSVLLE</sequence>
<dbReference type="SMART" id="SM00049">
    <property type="entry name" value="DEP"/>
    <property type="match status" value="1"/>
</dbReference>
<evidence type="ECO:0000259" key="7">
    <source>
        <dbReference type="PROSITE" id="PS50186"/>
    </source>
</evidence>
<protein>
    <submittedName>
        <fullName evidence="8">Kinase-like domain-containing protein</fullName>
    </submittedName>
</protein>
<dbReference type="SMART" id="SM00220">
    <property type="entry name" value="S_TKc"/>
    <property type="match status" value="1"/>
</dbReference>
<dbReference type="InterPro" id="IPR011009">
    <property type="entry name" value="Kinase-like_dom_sf"/>
</dbReference>
<keyword evidence="4 5" id="KW-0067">ATP-binding</keyword>
<dbReference type="Pfam" id="PF00610">
    <property type="entry name" value="DEP"/>
    <property type="match status" value="1"/>
</dbReference>
<dbReference type="GO" id="GO:0005524">
    <property type="term" value="F:ATP binding"/>
    <property type="evidence" value="ECO:0007669"/>
    <property type="project" value="UniProtKB-UniRule"/>
</dbReference>
<dbReference type="PANTHER" id="PTHR48016">
    <property type="entry name" value="MAP KINASE KINASE KINASE SSK2-RELATED-RELATED"/>
    <property type="match status" value="1"/>
</dbReference>
<dbReference type="PROSITE" id="PS00107">
    <property type="entry name" value="PROTEIN_KINASE_ATP"/>
    <property type="match status" value="1"/>
</dbReference>
<feature type="domain" description="DEP" evidence="7">
    <location>
        <begin position="31"/>
        <end position="105"/>
    </location>
</feature>
<dbReference type="EMBL" id="JAFCMP010000542">
    <property type="protein sequence ID" value="KAG5176016.1"/>
    <property type="molecule type" value="Genomic_DNA"/>
</dbReference>
<dbReference type="PROSITE" id="PS50186">
    <property type="entry name" value="DEP"/>
    <property type="match status" value="1"/>
</dbReference>
<dbReference type="InterPro" id="IPR036390">
    <property type="entry name" value="WH_DNA-bd_sf"/>
</dbReference>
<dbReference type="CDD" id="cd04371">
    <property type="entry name" value="DEP"/>
    <property type="match status" value="1"/>
</dbReference>
<evidence type="ECO:0000256" key="2">
    <source>
        <dbReference type="ARBA" id="ARBA00022741"/>
    </source>
</evidence>
<evidence type="ECO:0000256" key="5">
    <source>
        <dbReference type="PROSITE-ProRule" id="PRU10141"/>
    </source>
</evidence>
<dbReference type="Proteomes" id="UP000664859">
    <property type="component" value="Unassembled WGS sequence"/>
</dbReference>
<feature type="binding site" evidence="5">
    <location>
        <position position="337"/>
    </location>
    <ligand>
        <name>ATP</name>
        <dbReference type="ChEBI" id="CHEBI:30616"/>
    </ligand>
</feature>
<organism evidence="8 9">
    <name type="scientific">Tribonema minus</name>
    <dbReference type="NCBI Taxonomy" id="303371"/>
    <lineage>
        <taxon>Eukaryota</taxon>
        <taxon>Sar</taxon>
        <taxon>Stramenopiles</taxon>
        <taxon>Ochrophyta</taxon>
        <taxon>PX clade</taxon>
        <taxon>Xanthophyceae</taxon>
        <taxon>Tribonematales</taxon>
        <taxon>Tribonemataceae</taxon>
        <taxon>Tribonema</taxon>
    </lineage>
</organism>